<proteinExistence type="predicted"/>
<dbReference type="Pfam" id="PF02770">
    <property type="entry name" value="Acyl-CoA_dh_M"/>
    <property type="match status" value="1"/>
</dbReference>
<sequence length="417" mass="45468">MDFTHDERTLDLVGRLEAFMTEAVLPAEPVFAEQAQAARDRGEPWTRPPVLRQLQAEARGRGLWNLFLPDAPDGTRHGAGLTNVQYAPLAEVMGRSPHIAPEACNCNAPDTGNMEVLAQFGTPEQQQRWLGPLLDGRIRSAFCMTEPDVASSDATNIRTRIRRDGDDVVVSGRKWWSTGAMDPAAELLVVMGQSADPDDEHVDRHRRQSMVLVPRDTPGVTIVRGLTAFGYDDAHHGGHAEVTFDDVRVPASNLLVGEGEGFAIAQARLGPGRVHHCMRLIGIAERALEPDVPPGVAARRVRQAARGAGRRAGAGRVRPHRDRAGAAAGAEGRVADGHRRQPRGAHRDPGDQGAGALGRAADRGRRHPGARRRRRLGRHPARRACGWPRARCGWPTAPTRCTAPRWRAASLRRWADA</sequence>
<evidence type="ECO:0000259" key="4">
    <source>
        <dbReference type="Pfam" id="PF02770"/>
    </source>
</evidence>
<gene>
    <name evidence="6" type="ORF">GCM10025868_10490</name>
</gene>
<keyword evidence="7" id="KW-1185">Reference proteome</keyword>
<dbReference type="InterPro" id="IPR009100">
    <property type="entry name" value="AcylCoA_DH/oxidase_NM_dom_sf"/>
</dbReference>
<evidence type="ECO:0000256" key="2">
    <source>
        <dbReference type="ARBA" id="ARBA00023002"/>
    </source>
</evidence>
<evidence type="ECO:0000256" key="3">
    <source>
        <dbReference type="SAM" id="MobiDB-lite"/>
    </source>
</evidence>
<dbReference type="InterPro" id="IPR046373">
    <property type="entry name" value="Acyl-CoA_Oxase/DH_mid-dom_sf"/>
</dbReference>
<comment type="subunit">
    <text evidence="1">Homodimer.</text>
</comment>
<comment type="caution">
    <text evidence="6">The sequence shown here is derived from an EMBL/GenBank/DDBJ whole genome shotgun (WGS) entry which is preliminary data.</text>
</comment>
<dbReference type="PANTHER" id="PTHR48083">
    <property type="entry name" value="MEDIUM-CHAIN SPECIFIC ACYL-COA DEHYDROGENASE, MITOCHONDRIAL-RELATED"/>
    <property type="match status" value="1"/>
</dbReference>
<dbReference type="Proteomes" id="UP001157017">
    <property type="component" value="Unassembled WGS sequence"/>
</dbReference>
<dbReference type="EMBL" id="BSUZ01000001">
    <property type="protein sequence ID" value="GMA85799.1"/>
    <property type="molecule type" value="Genomic_DNA"/>
</dbReference>
<keyword evidence="2" id="KW-0560">Oxidoreductase</keyword>
<organism evidence="6 7">
    <name type="scientific">Angustibacter aerolatus</name>
    <dbReference type="NCBI Taxonomy" id="1162965"/>
    <lineage>
        <taxon>Bacteria</taxon>
        <taxon>Bacillati</taxon>
        <taxon>Actinomycetota</taxon>
        <taxon>Actinomycetes</taxon>
        <taxon>Kineosporiales</taxon>
        <taxon>Kineosporiaceae</taxon>
    </lineage>
</organism>
<dbReference type="Gene3D" id="1.10.540.10">
    <property type="entry name" value="Acyl-CoA dehydrogenase/oxidase, N-terminal domain"/>
    <property type="match status" value="1"/>
</dbReference>
<dbReference type="Pfam" id="PF02771">
    <property type="entry name" value="Acyl-CoA_dh_N"/>
    <property type="match status" value="1"/>
</dbReference>
<dbReference type="InterPro" id="IPR050741">
    <property type="entry name" value="Acyl-CoA_dehydrogenase"/>
</dbReference>
<evidence type="ECO:0008006" key="8">
    <source>
        <dbReference type="Google" id="ProtNLM"/>
    </source>
</evidence>
<evidence type="ECO:0000256" key="1">
    <source>
        <dbReference type="ARBA" id="ARBA00011738"/>
    </source>
</evidence>
<protein>
    <recommendedName>
        <fullName evidence="8">Acyl-CoA dehydrogenase</fullName>
    </recommendedName>
</protein>
<dbReference type="PANTHER" id="PTHR48083:SF13">
    <property type="entry name" value="ACYL-COA DEHYDROGENASE FAMILY MEMBER 11"/>
    <property type="match status" value="1"/>
</dbReference>
<feature type="domain" description="Acyl-CoA dehydrogenase/oxidase N-terminal" evidence="5">
    <location>
        <begin position="49"/>
        <end position="136"/>
    </location>
</feature>
<dbReference type="SUPFAM" id="SSF56645">
    <property type="entry name" value="Acyl-CoA dehydrogenase NM domain-like"/>
    <property type="match status" value="1"/>
</dbReference>
<feature type="domain" description="Acyl-CoA oxidase/dehydrogenase middle" evidence="4">
    <location>
        <begin position="141"/>
        <end position="247"/>
    </location>
</feature>
<dbReference type="InterPro" id="IPR013786">
    <property type="entry name" value="AcylCoA_DH/ox_N"/>
</dbReference>
<evidence type="ECO:0000313" key="7">
    <source>
        <dbReference type="Proteomes" id="UP001157017"/>
    </source>
</evidence>
<evidence type="ECO:0000313" key="6">
    <source>
        <dbReference type="EMBL" id="GMA85799.1"/>
    </source>
</evidence>
<name>A0ABQ6JDD7_9ACTN</name>
<feature type="compositionally biased region" description="Basic residues" evidence="3">
    <location>
        <begin position="364"/>
        <end position="382"/>
    </location>
</feature>
<feature type="compositionally biased region" description="Basic and acidic residues" evidence="3">
    <location>
        <begin position="333"/>
        <end position="350"/>
    </location>
</feature>
<accession>A0ABQ6JDD7</accession>
<reference evidence="7" key="1">
    <citation type="journal article" date="2019" name="Int. J. Syst. Evol. Microbiol.">
        <title>The Global Catalogue of Microorganisms (GCM) 10K type strain sequencing project: providing services to taxonomists for standard genome sequencing and annotation.</title>
        <authorList>
            <consortium name="The Broad Institute Genomics Platform"/>
            <consortium name="The Broad Institute Genome Sequencing Center for Infectious Disease"/>
            <person name="Wu L."/>
            <person name="Ma J."/>
        </authorList>
    </citation>
    <scope>NUCLEOTIDE SEQUENCE [LARGE SCALE GENOMIC DNA]</scope>
    <source>
        <strain evidence="7">NBRC 108730</strain>
    </source>
</reference>
<dbReference type="InterPro" id="IPR006091">
    <property type="entry name" value="Acyl-CoA_Oxase/DH_mid-dom"/>
</dbReference>
<dbReference type="InterPro" id="IPR037069">
    <property type="entry name" value="AcylCoA_DH/ox_N_sf"/>
</dbReference>
<feature type="region of interest" description="Disordered" evidence="3">
    <location>
        <begin position="301"/>
        <end position="388"/>
    </location>
</feature>
<evidence type="ECO:0000259" key="5">
    <source>
        <dbReference type="Pfam" id="PF02771"/>
    </source>
</evidence>
<dbReference type="Gene3D" id="2.40.110.10">
    <property type="entry name" value="Butyryl-CoA Dehydrogenase, subunit A, domain 2"/>
    <property type="match status" value="1"/>
</dbReference>